<dbReference type="SMART" id="SM01126">
    <property type="entry name" value="DDE_Tnp_IS1595"/>
    <property type="match status" value="1"/>
</dbReference>
<sequence length="287" mass="33626">MLHRELIKLTLNVTTAIEWMLEKGYLKNSIPCTKCIDKQMKVRFKKGQHIFKCTKCNTTKSIFYKTIFYNCKKDILELLDLIYFWSLDLNQKKVSYQTNTKSNETMTGWYKKLCFLSGRIIRKEKNNKKIGGINHIIQIDESKFSKRKYNIGRHVHSPWIVGGIDLTTKDVFFVEVYKRDSTTLKNIILENVELGSTIFTDKWKGYANLSDLGYNHADVNHSTNFIDPITGANTQAIESTWNSYKKLFKARSINSSCYISDLFYEFMLKKKYGNTVFELILKNIYLI</sequence>
<proteinExistence type="predicted"/>
<dbReference type="PANTHER" id="PTHR47163:SF2">
    <property type="entry name" value="SI:DKEY-17M8.2"/>
    <property type="match status" value="1"/>
</dbReference>
<evidence type="ECO:0000313" key="2">
    <source>
        <dbReference type="EMBL" id="KCZ82042.1"/>
    </source>
</evidence>
<organism evidence="2 3">
    <name type="scientific">Anncaliia algerae PRA339</name>
    <dbReference type="NCBI Taxonomy" id="1288291"/>
    <lineage>
        <taxon>Eukaryota</taxon>
        <taxon>Fungi</taxon>
        <taxon>Fungi incertae sedis</taxon>
        <taxon>Microsporidia</taxon>
        <taxon>Tubulinosematoidea</taxon>
        <taxon>Tubulinosematidae</taxon>
        <taxon>Anncaliia</taxon>
    </lineage>
</organism>
<keyword evidence="3" id="KW-1185">Reference proteome</keyword>
<evidence type="ECO:0000259" key="1">
    <source>
        <dbReference type="SMART" id="SM01126"/>
    </source>
</evidence>
<reference evidence="3" key="1">
    <citation type="submission" date="2013-02" db="EMBL/GenBank/DDBJ databases">
        <authorList>
            <consortium name="The Broad Institute Genome Sequencing Platform"/>
            <person name="Cuomo C."/>
            <person name="Becnel J."/>
            <person name="Sanscrainte N."/>
            <person name="Walker B."/>
            <person name="Young S.K."/>
            <person name="Zeng Q."/>
            <person name="Gargeya S."/>
            <person name="Fitzgerald M."/>
            <person name="Haas B."/>
            <person name="Abouelleil A."/>
            <person name="Alvarado L."/>
            <person name="Arachchi H.M."/>
            <person name="Berlin A.M."/>
            <person name="Chapman S.B."/>
            <person name="Dewar J."/>
            <person name="Goldberg J."/>
            <person name="Griggs A."/>
            <person name="Gujja S."/>
            <person name="Hansen M."/>
            <person name="Howarth C."/>
            <person name="Imamovic A."/>
            <person name="Larimer J."/>
            <person name="McCowan C."/>
            <person name="Murphy C."/>
            <person name="Neiman D."/>
            <person name="Pearson M."/>
            <person name="Priest M."/>
            <person name="Roberts A."/>
            <person name="Saif S."/>
            <person name="Shea T."/>
            <person name="Sisk P."/>
            <person name="Sykes S."/>
            <person name="Wortman J."/>
            <person name="Nusbaum C."/>
            <person name="Birren B."/>
        </authorList>
    </citation>
    <scope>NUCLEOTIDE SEQUENCE [LARGE SCALE GENOMIC DNA]</scope>
    <source>
        <strain evidence="3">PRA339</strain>
    </source>
</reference>
<dbReference type="Pfam" id="PF12762">
    <property type="entry name" value="DDE_Tnp_IS1595"/>
    <property type="match status" value="1"/>
</dbReference>
<feature type="domain" description="ISXO2-like transposase" evidence="1">
    <location>
        <begin position="129"/>
        <end position="261"/>
    </location>
</feature>
<name>A0A059F4Q1_9MICR</name>
<dbReference type="PANTHER" id="PTHR47163">
    <property type="entry name" value="DDE_TNP_IS1595 DOMAIN-CONTAINING PROTEIN"/>
    <property type="match status" value="1"/>
</dbReference>
<dbReference type="HOGENOM" id="CLU_044348_0_0_1"/>
<accession>A0A059F4Q1</accession>
<reference evidence="2 3" key="2">
    <citation type="submission" date="2014-03" db="EMBL/GenBank/DDBJ databases">
        <title>The Genome Sequence of Anncaliia algerae insect isolate PRA339.</title>
        <authorList>
            <consortium name="The Broad Institute Genome Sequencing Platform"/>
            <consortium name="The Broad Institute Genome Sequencing Center for Infectious Disease"/>
            <person name="Cuomo C."/>
            <person name="Becnel J."/>
            <person name="Sanscrainte N."/>
            <person name="Walker B."/>
            <person name="Young S.K."/>
            <person name="Zeng Q."/>
            <person name="Gargeya S."/>
            <person name="Fitzgerald M."/>
            <person name="Haas B."/>
            <person name="Abouelleil A."/>
            <person name="Alvarado L."/>
            <person name="Arachchi H.M."/>
            <person name="Berlin A.M."/>
            <person name="Chapman S.B."/>
            <person name="Dewar J."/>
            <person name="Goldberg J."/>
            <person name="Griggs A."/>
            <person name="Gujja S."/>
            <person name="Hansen M."/>
            <person name="Howarth C."/>
            <person name="Imamovic A."/>
            <person name="Larimer J."/>
            <person name="McCowan C."/>
            <person name="Murphy C."/>
            <person name="Neiman D."/>
            <person name="Pearson M."/>
            <person name="Priest M."/>
            <person name="Roberts A."/>
            <person name="Saif S."/>
            <person name="Shea T."/>
            <person name="Sisk P."/>
            <person name="Sykes S."/>
            <person name="Wortman J."/>
            <person name="Nusbaum C."/>
            <person name="Birren B."/>
        </authorList>
    </citation>
    <scope>NUCLEOTIDE SEQUENCE [LARGE SCALE GENOMIC DNA]</scope>
    <source>
        <strain evidence="2 3">PRA339</strain>
    </source>
</reference>
<dbReference type="OrthoDB" id="5598606at2759"/>
<dbReference type="Proteomes" id="UP000030655">
    <property type="component" value="Unassembled WGS sequence"/>
</dbReference>
<dbReference type="AlphaFoldDB" id="A0A059F4Q1"/>
<gene>
    <name evidence="2" type="ORF">H312_00524</name>
</gene>
<dbReference type="InterPro" id="IPR024445">
    <property type="entry name" value="Tnp_ISXO2-like"/>
</dbReference>
<dbReference type="InterPro" id="IPR053164">
    <property type="entry name" value="IS1016-like_transposase"/>
</dbReference>
<evidence type="ECO:0000313" key="3">
    <source>
        <dbReference type="Proteomes" id="UP000030655"/>
    </source>
</evidence>
<dbReference type="EMBL" id="KK365133">
    <property type="protein sequence ID" value="KCZ82042.1"/>
    <property type="molecule type" value="Genomic_DNA"/>
</dbReference>
<dbReference type="VEuPathDB" id="MicrosporidiaDB:H312_00524"/>
<protein>
    <recommendedName>
        <fullName evidence="1">ISXO2-like transposase domain-containing protein</fullName>
    </recommendedName>
</protein>
<dbReference type="STRING" id="1288291.A0A059F4Q1"/>